<comment type="caution">
    <text evidence="2">The sequence shown here is derived from an EMBL/GenBank/DDBJ whole genome shotgun (WGS) entry which is preliminary data.</text>
</comment>
<feature type="region of interest" description="Disordered" evidence="1">
    <location>
        <begin position="25"/>
        <end position="50"/>
    </location>
</feature>
<proteinExistence type="predicted"/>
<dbReference type="AlphaFoldDB" id="A0A8T3CVN7"/>
<gene>
    <name evidence="2" type="ORF">AGOR_G00196800</name>
</gene>
<sequence length="112" mass="12150">MLQGVQFIPNNRTNRLDQIHAELIEGKAPTRPATLRPVPSPPTQQTAPLQPSPALLVPLGQSLRLTGAHRAKRAAGLLAHVEKKADELARLWTALPHGDKLRPSTLPITRTG</sequence>
<dbReference type="Proteomes" id="UP000829720">
    <property type="component" value="Unassembled WGS sequence"/>
</dbReference>
<organism evidence="2 3">
    <name type="scientific">Albula goreensis</name>
    <dbReference type="NCBI Taxonomy" id="1534307"/>
    <lineage>
        <taxon>Eukaryota</taxon>
        <taxon>Metazoa</taxon>
        <taxon>Chordata</taxon>
        <taxon>Craniata</taxon>
        <taxon>Vertebrata</taxon>
        <taxon>Euteleostomi</taxon>
        <taxon>Actinopterygii</taxon>
        <taxon>Neopterygii</taxon>
        <taxon>Teleostei</taxon>
        <taxon>Albuliformes</taxon>
        <taxon>Albulidae</taxon>
        <taxon>Albula</taxon>
    </lineage>
</organism>
<accession>A0A8T3CVN7</accession>
<evidence type="ECO:0000256" key="1">
    <source>
        <dbReference type="SAM" id="MobiDB-lite"/>
    </source>
</evidence>
<name>A0A8T3CVN7_9TELE</name>
<evidence type="ECO:0000313" key="3">
    <source>
        <dbReference type="Proteomes" id="UP000829720"/>
    </source>
</evidence>
<evidence type="ECO:0000313" key="2">
    <source>
        <dbReference type="EMBL" id="KAI1886538.1"/>
    </source>
</evidence>
<keyword evidence="3" id="KW-1185">Reference proteome</keyword>
<protein>
    <submittedName>
        <fullName evidence="2">Uncharacterized protein</fullName>
    </submittedName>
</protein>
<dbReference type="EMBL" id="JAERUA010000019">
    <property type="protein sequence ID" value="KAI1886538.1"/>
    <property type="molecule type" value="Genomic_DNA"/>
</dbReference>
<reference evidence="2" key="1">
    <citation type="submission" date="2021-01" db="EMBL/GenBank/DDBJ databases">
        <authorList>
            <person name="Zahm M."/>
            <person name="Roques C."/>
            <person name="Cabau C."/>
            <person name="Klopp C."/>
            <person name="Donnadieu C."/>
            <person name="Jouanno E."/>
            <person name="Lampietro C."/>
            <person name="Louis A."/>
            <person name="Herpin A."/>
            <person name="Echchiki A."/>
            <person name="Berthelot C."/>
            <person name="Parey E."/>
            <person name="Roest-Crollius H."/>
            <person name="Braasch I."/>
            <person name="Postlethwait J."/>
            <person name="Bobe J."/>
            <person name="Montfort J."/>
            <person name="Bouchez O."/>
            <person name="Begum T."/>
            <person name="Mejri S."/>
            <person name="Adams A."/>
            <person name="Chen W.-J."/>
            <person name="Guiguen Y."/>
        </authorList>
    </citation>
    <scope>NUCLEOTIDE SEQUENCE</scope>
    <source>
        <tissue evidence="2">Blood</tissue>
    </source>
</reference>